<evidence type="ECO:0000313" key="5">
    <source>
        <dbReference type="Proteomes" id="UP000030661"/>
    </source>
</evidence>
<dbReference type="SUPFAM" id="SSF56349">
    <property type="entry name" value="DNA breaking-rejoining enzymes"/>
    <property type="match status" value="1"/>
</dbReference>
<dbReference type="GO" id="GO:0015074">
    <property type="term" value="P:DNA integration"/>
    <property type="evidence" value="ECO:0007669"/>
    <property type="project" value="InterPro"/>
</dbReference>
<dbReference type="InterPro" id="IPR013762">
    <property type="entry name" value="Integrase-like_cat_sf"/>
</dbReference>
<dbReference type="Pfam" id="PF13495">
    <property type="entry name" value="Phage_int_SAM_4"/>
    <property type="match status" value="1"/>
</dbReference>
<accession>A0A0S6WBG7</accession>
<evidence type="ECO:0000313" key="4">
    <source>
        <dbReference type="EMBL" id="GAK55593.1"/>
    </source>
</evidence>
<evidence type="ECO:0000259" key="3">
    <source>
        <dbReference type="Pfam" id="PF13495"/>
    </source>
</evidence>
<dbReference type="AlphaFoldDB" id="A0A0S6WBG7"/>
<dbReference type="Gene3D" id="1.10.150.130">
    <property type="match status" value="1"/>
</dbReference>
<name>A0A0S6WBG7_VECG1</name>
<dbReference type="EMBL" id="DF820463">
    <property type="protein sequence ID" value="GAK55593.1"/>
    <property type="molecule type" value="Genomic_DNA"/>
</dbReference>
<proteinExistence type="predicted"/>
<evidence type="ECO:0000256" key="2">
    <source>
        <dbReference type="ARBA" id="ARBA00023172"/>
    </source>
</evidence>
<dbReference type="InterPro" id="IPR011010">
    <property type="entry name" value="DNA_brk_join_enz"/>
</dbReference>
<keyword evidence="5" id="KW-1185">Reference proteome</keyword>
<dbReference type="Gene3D" id="1.10.443.10">
    <property type="entry name" value="Intergrase catalytic core"/>
    <property type="match status" value="1"/>
</dbReference>
<dbReference type="HOGENOM" id="CLU_1064206_0_0_0"/>
<sequence length="261" mass="29930">MTTQEFSRRLSQSDSWQQLRPATRAKYLYWFRCYMEFLRQNPVKNLSTQQKITRFLSQRLMESSANTKRQAIAAVAWLYTHILHKDISPPRVKKPRQLPLLFSKQETAFELSKLPIRYQFMGWLFYGSGLRLNETVLLKHEQIAGAQIHLAGRTLPIPLCRQAIMLYASLKQPEGYVFPAKTTPDKPGANTLFLHACRSHGVDRRITPGALRANFILLALEKNGIPWTQAVTGLSTMRINQYLKMIPPKAKSPLDVFGASE</sequence>
<gene>
    <name evidence="4" type="ORF">U27_02427</name>
</gene>
<dbReference type="InterPro" id="IPR004107">
    <property type="entry name" value="Integrase_SAM-like_N"/>
</dbReference>
<keyword evidence="1" id="KW-0238">DNA-binding</keyword>
<feature type="domain" description="Integrase SAM-like N-terminal" evidence="3">
    <location>
        <begin position="17"/>
        <end position="87"/>
    </location>
</feature>
<keyword evidence="2" id="KW-0233">DNA recombination</keyword>
<evidence type="ECO:0000256" key="1">
    <source>
        <dbReference type="ARBA" id="ARBA00023125"/>
    </source>
</evidence>
<dbReference type="GO" id="GO:0006310">
    <property type="term" value="P:DNA recombination"/>
    <property type="evidence" value="ECO:0007669"/>
    <property type="project" value="UniProtKB-KW"/>
</dbReference>
<dbReference type="eggNOG" id="COG4974">
    <property type="taxonomic scope" value="Bacteria"/>
</dbReference>
<dbReference type="InterPro" id="IPR010998">
    <property type="entry name" value="Integrase_recombinase_N"/>
</dbReference>
<reference evidence="4" key="1">
    <citation type="journal article" date="2015" name="PeerJ">
        <title>First genomic representation of candidate bacterial phylum KSB3 points to enhanced environmental sensing as a trigger of wastewater bulking.</title>
        <authorList>
            <person name="Sekiguchi Y."/>
            <person name="Ohashi A."/>
            <person name="Parks D.H."/>
            <person name="Yamauchi T."/>
            <person name="Tyson G.W."/>
            <person name="Hugenholtz P."/>
        </authorList>
    </citation>
    <scope>NUCLEOTIDE SEQUENCE [LARGE SCALE GENOMIC DNA]</scope>
</reference>
<protein>
    <submittedName>
        <fullName evidence="4">Integron integrase</fullName>
    </submittedName>
</protein>
<organism evidence="4">
    <name type="scientific">Vecturithrix granuli</name>
    <dbReference type="NCBI Taxonomy" id="1499967"/>
    <lineage>
        <taxon>Bacteria</taxon>
        <taxon>Candidatus Moduliflexota</taxon>
        <taxon>Candidatus Vecturitrichia</taxon>
        <taxon>Candidatus Vecturitrichales</taxon>
        <taxon>Candidatus Vecturitrichaceae</taxon>
        <taxon>Candidatus Vecturithrix</taxon>
    </lineage>
</organism>
<dbReference type="STRING" id="1499967.U27_02427"/>
<dbReference type="GO" id="GO:0003677">
    <property type="term" value="F:DNA binding"/>
    <property type="evidence" value="ECO:0007669"/>
    <property type="project" value="UniProtKB-KW"/>
</dbReference>
<dbReference type="Proteomes" id="UP000030661">
    <property type="component" value="Unassembled WGS sequence"/>
</dbReference>